<accession>A0A0F8YIG1</accession>
<evidence type="ECO:0000313" key="2">
    <source>
        <dbReference type="EMBL" id="KKK81188.1"/>
    </source>
</evidence>
<feature type="compositionally biased region" description="Basic and acidic residues" evidence="1">
    <location>
        <begin position="76"/>
        <end position="86"/>
    </location>
</feature>
<dbReference type="AlphaFoldDB" id="A0A0F8YIG1"/>
<feature type="non-terminal residue" evidence="2">
    <location>
        <position position="406"/>
    </location>
</feature>
<organism evidence="2">
    <name type="scientific">marine sediment metagenome</name>
    <dbReference type="NCBI Taxonomy" id="412755"/>
    <lineage>
        <taxon>unclassified sequences</taxon>
        <taxon>metagenomes</taxon>
        <taxon>ecological metagenomes</taxon>
    </lineage>
</organism>
<gene>
    <name evidence="2" type="ORF">LCGC14_2815990</name>
</gene>
<proteinExistence type="predicted"/>
<comment type="caution">
    <text evidence="2">The sequence shown here is derived from an EMBL/GenBank/DDBJ whole genome shotgun (WGS) entry which is preliminary data.</text>
</comment>
<sequence length="406" mass="47030">PLDRQDHPLPADAGAVYSEQPARLYPLMRASGMQQARAQAWLDKRVREGRLPALSKSVQERLELTLDEGTLQKHMLDKQHSEDPKLNKQPITGKADDQITYEPAQANAQKRVKSRFDDVMETSGLQGVEKADRERVVMEINREIEKIKKAVKETTEPKEKEELKVFLERWKEYINEESLKEGSGAEVFMPESQRRTALNKAVRQDDIRRELNNSYEGRDISELPEFVGTNGEVKSGLDKESMMLSMLGYATRQVLKFNALTGEKLDSKKFQKWSDNWKRRLDPRLITGVEPVKAGLQETFGEYRRNHFVAERFKDTILKHADRYVRANVKYATEVQRREAGEIIGKFAMRAFEEIHINPDQIMRGDFNSYSLTEYGLGRKGYSEAYKMERIPLLTEYNRIMGTKYT</sequence>
<dbReference type="EMBL" id="LAZR01053234">
    <property type="protein sequence ID" value="KKK81188.1"/>
    <property type="molecule type" value="Genomic_DNA"/>
</dbReference>
<reference evidence="2" key="1">
    <citation type="journal article" date="2015" name="Nature">
        <title>Complex archaea that bridge the gap between prokaryotes and eukaryotes.</title>
        <authorList>
            <person name="Spang A."/>
            <person name="Saw J.H."/>
            <person name="Jorgensen S.L."/>
            <person name="Zaremba-Niedzwiedzka K."/>
            <person name="Martijn J."/>
            <person name="Lind A.E."/>
            <person name="van Eijk R."/>
            <person name="Schleper C."/>
            <person name="Guy L."/>
            <person name="Ettema T.J."/>
        </authorList>
    </citation>
    <scope>NUCLEOTIDE SEQUENCE</scope>
</reference>
<name>A0A0F8YIG1_9ZZZZ</name>
<protein>
    <submittedName>
        <fullName evidence="2">Uncharacterized protein</fullName>
    </submittedName>
</protein>
<feature type="region of interest" description="Disordered" evidence="1">
    <location>
        <begin position="76"/>
        <end position="98"/>
    </location>
</feature>
<feature type="non-terminal residue" evidence="2">
    <location>
        <position position="1"/>
    </location>
</feature>
<evidence type="ECO:0000256" key="1">
    <source>
        <dbReference type="SAM" id="MobiDB-lite"/>
    </source>
</evidence>